<evidence type="ECO:0000313" key="6">
    <source>
        <dbReference type="EMBL" id="KRM53237.1"/>
    </source>
</evidence>
<dbReference type="Proteomes" id="UP000051291">
    <property type="component" value="Unassembled WGS sequence"/>
</dbReference>
<evidence type="ECO:0000256" key="4">
    <source>
        <dbReference type="PIRSR" id="PIRSR605754-1"/>
    </source>
</evidence>
<accession>A0A0R1ZG50</accession>
<dbReference type="AlphaFoldDB" id="A0A0R1ZG50"/>
<keyword evidence="3" id="KW-0788">Thiol protease</keyword>
<evidence type="ECO:0000313" key="7">
    <source>
        <dbReference type="Proteomes" id="UP000051291"/>
    </source>
</evidence>
<dbReference type="InterPro" id="IPR042007">
    <property type="entry name" value="Sortase_A"/>
</dbReference>
<dbReference type="PATRIC" id="fig|1423820.4.peg.824"/>
<feature type="active site" description="Proton donor/acceptor" evidence="4">
    <location>
        <position position="165"/>
    </location>
</feature>
<dbReference type="SUPFAM" id="SSF63817">
    <property type="entry name" value="Sortase"/>
    <property type="match status" value="1"/>
</dbReference>
<dbReference type="CDD" id="cd06165">
    <property type="entry name" value="Sortase_A"/>
    <property type="match status" value="1"/>
</dbReference>
<sequence length="265" mass="30710">MPILKKLSFRLSECLPVYFLKSLALFVFLRPLLSTLNFYKKGEYNMKKHLRYIFSGIIAAIGLLFIFSIPITNFMITSFHPTVERQISYDVPYNWDSVKLVNFFNVMKARIYHPEVHVIGAIYNEKIDLNTPIAQGVDNTIFTLCASTLYPNEEMGKGNYILAAHNVQYSKVALFSPVYRYVHLGSIINITNFNQNYTYKITSKKVISPKNYSDLSPTRKATLTLITCDRTNKKREVYVGKLVKTTRFSALPQSTKNYLKRRFNY</sequence>
<gene>
    <name evidence="6" type="ORF">FC64_GL000808</name>
</gene>
<keyword evidence="5" id="KW-0812">Transmembrane</keyword>
<keyword evidence="5" id="KW-1133">Transmembrane helix</keyword>
<feature type="transmembrane region" description="Helical" evidence="5">
    <location>
        <begin position="15"/>
        <end position="33"/>
    </location>
</feature>
<organism evidence="6 7">
    <name type="scientific">Ligilactobacillus araffinosus DSM 20653</name>
    <dbReference type="NCBI Taxonomy" id="1423820"/>
    <lineage>
        <taxon>Bacteria</taxon>
        <taxon>Bacillati</taxon>
        <taxon>Bacillota</taxon>
        <taxon>Bacilli</taxon>
        <taxon>Lactobacillales</taxon>
        <taxon>Lactobacillaceae</taxon>
        <taxon>Ligilactobacillus</taxon>
    </lineage>
</organism>
<keyword evidence="7" id="KW-1185">Reference proteome</keyword>
<evidence type="ECO:0000256" key="3">
    <source>
        <dbReference type="ARBA" id="ARBA00022807"/>
    </source>
</evidence>
<dbReference type="EMBL" id="AYYZ01000005">
    <property type="protein sequence ID" value="KRM53237.1"/>
    <property type="molecule type" value="Genomic_DNA"/>
</dbReference>
<keyword evidence="5" id="KW-0472">Membrane</keyword>
<evidence type="ECO:0000256" key="1">
    <source>
        <dbReference type="ARBA" id="ARBA00022670"/>
    </source>
</evidence>
<protein>
    <submittedName>
        <fullName evidence="6">Sortase</fullName>
    </submittedName>
</protein>
<dbReference type="GO" id="GO:0008234">
    <property type="term" value="F:cysteine-type peptidase activity"/>
    <property type="evidence" value="ECO:0007669"/>
    <property type="project" value="UniProtKB-KW"/>
</dbReference>
<feature type="transmembrane region" description="Helical" evidence="5">
    <location>
        <begin position="53"/>
        <end position="76"/>
    </location>
</feature>
<keyword evidence="1" id="KW-0645">Protease</keyword>
<dbReference type="Gene3D" id="2.40.260.10">
    <property type="entry name" value="Sortase"/>
    <property type="match status" value="1"/>
</dbReference>
<evidence type="ECO:0000256" key="2">
    <source>
        <dbReference type="ARBA" id="ARBA00022801"/>
    </source>
</evidence>
<dbReference type="GO" id="GO:0006508">
    <property type="term" value="P:proteolysis"/>
    <property type="evidence" value="ECO:0007669"/>
    <property type="project" value="UniProtKB-KW"/>
</dbReference>
<keyword evidence="2" id="KW-0378">Hydrolase</keyword>
<reference evidence="6 7" key="1">
    <citation type="journal article" date="2015" name="Genome Announc.">
        <title>Expanding the biotechnology potential of lactobacilli through comparative genomics of 213 strains and associated genera.</title>
        <authorList>
            <person name="Sun Z."/>
            <person name="Harris H.M."/>
            <person name="McCann A."/>
            <person name="Guo C."/>
            <person name="Argimon S."/>
            <person name="Zhang W."/>
            <person name="Yang X."/>
            <person name="Jeffery I.B."/>
            <person name="Cooney J.C."/>
            <person name="Kagawa T.F."/>
            <person name="Liu W."/>
            <person name="Song Y."/>
            <person name="Salvetti E."/>
            <person name="Wrobel A."/>
            <person name="Rasinkangas P."/>
            <person name="Parkhill J."/>
            <person name="Rea M.C."/>
            <person name="O'Sullivan O."/>
            <person name="Ritari J."/>
            <person name="Douillard F.P."/>
            <person name="Paul Ross R."/>
            <person name="Yang R."/>
            <person name="Briner A.E."/>
            <person name="Felis G.E."/>
            <person name="de Vos W.M."/>
            <person name="Barrangou R."/>
            <person name="Klaenhammer T.R."/>
            <person name="Caufield P.W."/>
            <person name="Cui Y."/>
            <person name="Zhang H."/>
            <person name="O'Toole P.W."/>
        </authorList>
    </citation>
    <scope>NUCLEOTIDE SEQUENCE [LARGE SCALE GENOMIC DNA]</scope>
    <source>
        <strain evidence="6 7">DSM 20653</strain>
    </source>
</reference>
<dbReference type="Pfam" id="PF04203">
    <property type="entry name" value="Sortase"/>
    <property type="match status" value="1"/>
</dbReference>
<dbReference type="STRING" id="1423820.FC64_GL000808"/>
<evidence type="ECO:0000256" key="5">
    <source>
        <dbReference type="SAM" id="Phobius"/>
    </source>
</evidence>
<feature type="active site" description="Acyl-thioester intermediate" evidence="4">
    <location>
        <position position="228"/>
    </location>
</feature>
<proteinExistence type="predicted"/>
<dbReference type="NCBIfam" id="TIGR01076">
    <property type="entry name" value="sortase_fam"/>
    <property type="match status" value="1"/>
</dbReference>
<dbReference type="InterPro" id="IPR005754">
    <property type="entry name" value="Sortase"/>
</dbReference>
<name>A0A0R1ZG50_9LACO</name>
<comment type="caution">
    <text evidence="6">The sequence shown here is derived from an EMBL/GenBank/DDBJ whole genome shotgun (WGS) entry which is preliminary data.</text>
</comment>
<dbReference type="InterPro" id="IPR023365">
    <property type="entry name" value="Sortase_dom-sf"/>
</dbReference>